<reference evidence="2 3" key="1">
    <citation type="submission" date="2022-06" db="EMBL/GenBank/DDBJ databases">
        <title>Isolation of gut microbiota from human fecal samples.</title>
        <authorList>
            <person name="Pamer E.G."/>
            <person name="Barat B."/>
            <person name="Waligurski E."/>
            <person name="Medina S."/>
            <person name="Paddock L."/>
            <person name="Mostad J."/>
        </authorList>
    </citation>
    <scope>NUCLEOTIDE SEQUENCE [LARGE SCALE GENOMIC DNA]</scope>
    <source>
        <strain evidence="2 3">DFI.7.95</strain>
    </source>
</reference>
<comment type="caution">
    <text evidence="2">The sequence shown here is derived from an EMBL/GenBank/DDBJ whole genome shotgun (WGS) entry which is preliminary data.</text>
</comment>
<gene>
    <name evidence="2" type="ORF">NE686_07735</name>
</gene>
<keyword evidence="1" id="KW-0812">Transmembrane</keyword>
<name>A0ABT1S948_9FIRM</name>
<accession>A0ABT1S948</accession>
<keyword evidence="1" id="KW-1133">Transmembrane helix</keyword>
<keyword evidence="1" id="KW-0472">Membrane</keyword>
<evidence type="ECO:0000313" key="3">
    <source>
        <dbReference type="Proteomes" id="UP001524478"/>
    </source>
</evidence>
<proteinExistence type="predicted"/>
<evidence type="ECO:0000256" key="1">
    <source>
        <dbReference type="SAM" id="Phobius"/>
    </source>
</evidence>
<evidence type="ECO:0000313" key="2">
    <source>
        <dbReference type="EMBL" id="MCQ4922969.1"/>
    </source>
</evidence>
<dbReference type="RefSeq" id="WP_256311047.1">
    <property type="nucleotide sequence ID" value="NZ_JANGAC010000004.1"/>
</dbReference>
<organism evidence="2 3">
    <name type="scientific">Tissierella carlieri</name>
    <dbReference type="NCBI Taxonomy" id="689904"/>
    <lineage>
        <taxon>Bacteria</taxon>
        <taxon>Bacillati</taxon>
        <taxon>Bacillota</taxon>
        <taxon>Tissierellia</taxon>
        <taxon>Tissierellales</taxon>
        <taxon>Tissierellaceae</taxon>
        <taxon>Tissierella</taxon>
    </lineage>
</organism>
<feature type="transmembrane region" description="Helical" evidence="1">
    <location>
        <begin position="48"/>
        <end position="74"/>
    </location>
</feature>
<protein>
    <submittedName>
        <fullName evidence="2">Uncharacterized protein</fullName>
    </submittedName>
</protein>
<sequence>MIMDFIFTLFNKLIDIISGMADFFYNLLPDSPFLIIENSSYGDLLANINYFIPIYEFVAIMETWLVAIAIWYIYSIFARWIKAIE</sequence>
<dbReference type="EMBL" id="JANGAC010000004">
    <property type="protein sequence ID" value="MCQ4922969.1"/>
    <property type="molecule type" value="Genomic_DNA"/>
</dbReference>
<dbReference type="Proteomes" id="UP001524478">
    <property type="component" value="Unassembled WGS sequence"/>
</dbReference>
<keyword evidence="3" id="KW-1185">Reference proteome</keyword>